<dbReference type="EMBL" id="MHTB01000049">
    <property type="protein sequence ID" value="OHA54383.1"/>
    <property type="molecule type" value="Genomic_DNA"/>
</dbReference>
<dbReference type="PIRSF" id="PIRSF038471">
    <property type="entry name" value="MreC"/>
    <property type="match status" value="1"/>
</dbReference>
<sequence>MGRNVRRVLIMLLGLVVFFLLSFTPLGHSVQGIIQPVFKPIAQTTRAIGSWLDQFWRISSLTRANESLQHQVAELSARQSTAEALYQENDELRQMLLLPTMTGYDRLAVEIIGQQIDETGTSYLVNRGSNDGLTTGLAAVAGTPGVGQDTSGLILVGTINNVGSTVSNLHLITSGSSKVLAKLAQGLAGQSLAVGEYNLAVRLKFLEIDEQVNIGEAVVTSNLNRLIPAGLLLGTVTAVDKQEGALFQSAVVAPPVPLEQFRFLYILRPVSP</sequence>
<accession>A0A1G2Q1D3</accession>
<evidence type="ECO:0000313" key="8">
    <source>
        <dbReference type="EMBL" id="OHA54383.1"/>
    </source>
</evidence>
<evidence type="ECO:0000313" key="9">
    <source>
        <dbReference type="Proteomes" id="UP000178936"/>
    </source>
</evidence>
<evidence type="ECO:0000256" key="3">
    <source>
        <dbReference type="ARBA" id="ARBA00022960"/>
    </source>
</evidence>
<keyword evidence="6" id="KW-0175">Coiled coil</keyword>
<dbReference type="PANTHER" id="PTHR34138">
    <property type="entry name" value="CELL SHAPE-DETERMINING PROTEIN MREC"/>
    <property type="match status" value="1"/>
</dbReference>
<evidence type="ECO:0000256" key="2">
    <source>
        <dbReference type="ARBA" id="ARBA00013855"/>
    </source>
</evidence>
<dbReference type="Proteomes" id="UP000178936">
    <property type="component" value="Unassembled WGS sequence"/>
</dbReference>
<feature type="domain" description="Rod shape-determining protein MreC beta-barrel core" evidence="7">
    <location>
        <begin position="111"/>
        <end position="267"/>
    </location>
</feature>
<dbReference type="InterPro" id="IPR055342">
    <property type="entry name" value="MreC_beta-barrel_core"/>
</dbReference>
<dbReference type="GO" id="GO:0005886">
    <property type="term" value="C:plasma membrane"/>
    <property type="evidence" value="ECO:0007669"/>
    <property type="project" value="TreeGrafter"/>
</dbReference>
<keyword evidence="3 5" id="KW-0133">Cell shape</keyword>
<dbReference type="InterPro" id="IPR007221">
    <property type="entry name" value="MreC"/>
</dbReference>
<protein>
    <recommendedName>
        <fullName evidence="2 5">Cell shape-determining protein MreC</fullName>
    </recommendedName>
    <alternativeName>
        <fullName evidence="4 5">Cell shape protein MreC</fullName>
    </alternativeName>
</protein>
<dbReference type="AlphaFoldDB" id="A0A1G2Q1D3"/>
<dbReference type="Gene3D" id="2.40.10.350">
    <property type="entry name" value="Rod shape-determining protein MreC, domain 2"/>
    <property type="match status" value="1"/>
</dbReference>
<dbReference type="Pfam" id="PF04085">
    <property type="entry name" value="MreC"/>
    <property type="match status" value="1"/>
</dbReference>
<dbReference type="PANTHER" id="PTHR34138:SF1">
    <property type="entry name" value="CELL SHAPE-DETERMINING PROTEIN MREC"/>
    <property type="match status" value="1"/>
</dbReference>
<evidence type="ECO:0000256" key="1">
    <source>
        <dbReference type="ARBA" id="ARBA00009369"/>
    </source>
</evidence>
<dbReference type="GO" id="GO:0008360">
    <property type="term" value="P:regulation of cell shape"/>
    <property type="evidence" value="ECO:0007669"/>
    <property type="project" value="UniProtKB-KW"/>
</dbReference>
<name>A0A1G2Q1D3_9BACT</name>
<dbReference type="InterPro" id="IPR042177">
    <property type="entry name" value="Cell/Rod_1"/>
</dbReference>
<evidence type="ECO:0000256" key="5">
    <source>
        <dbReference type="PIRNR" id="PIRNR038471"/>
    </source>
</evidence>
<comment type="function">
    <text evidence="5">Involved in formation and maintenance of cell shape.</text>
</comment>
<evidence type="ECO:0000259" key="7">
    <source>
        <dbReference type="Pfam" id="PF04085"/>
    </source>
</evidence>
<proteinExistence type="inferred from homology"/>
<organism evidence="8 9">
    <name type="scientific">Candidatus Veblenbacteria bacterium RIFOXYA2_FULL_43_9</name>
    <dbReference type="NCBI Taxonomy" id="1802425"/>
    <lineage>
        <taxon>Bacteria</taxon>
        <taxon>Candidatus Vebleniibacteriota</taxon>
    </lineage>
</organism>
<dbReference type="Gene3D" id="2.40.10.340">
    <property type="entry name" value="Rod shape-determining protein MreC, domain 1"/>
    <property type="match status" value="1"/>
</dbReference>
<reference evidence="8 9" key="1">
    <citation type="journal article" date="2016" name="Nat. Commun.">
        <title>Thousands of microbial genomes shed light on interconnected biogeochemical processes in an aquifer system.</title>
        <authorList>
            <person name="Anantharaman K."/>
            <person name="Brown C.T."/>
            <person name="Hug L.A."/>
            <person name="Sharon I."/>
            <person name="Castelle C.J."/>
            <person name="Probst A.J."/>
            <person name="Thomas B.C."/>
            <person name="Singh A."/>
            <person name="Wilkins M.J."/>
            <person name="Karaoz U."/>
            <person name="Brodie E.L."/>
            <person name="Williams K.H."/>
            <person name="Hubbard S.S."/>
            <person name="Banfield J.F."/>
        </authorList>
    </citation>
    <scope>NUCLEOTIDE SEQUENCE [LARGE SCALE GENOMIC DNA]</scope>
</reference>
<evidence type="ECO:0000256" key="4">
    <source>
        <dbReference type="ARBA" id="ARBA00032089"/>
    </source>
</evidence>
<comment type="caution">
    <text evidence="8">The sequence shown here is derived from an EMBL/GenBank/DDBJ whole genome shotgun (WGS) entry which is preliminary data.</text>
</comment>
<feature type="coiled-coil region" evidence="6">
    <location>
        <begin position="58"/>
        <end position="85"/>
    </location>
</feature>
<gene>
    <name evidence="8" type="ORF">A2226_03165</name>
</gene>
<evidence type="ECO:0000256" key="6">
    <source>
        <dbReference type="SAM" id="Coils"/>
    </source>
</evidence>
<dbReference type="InterPro" id="IPR042175">
    <property type="entry name" value="Cell/Rod_MreC_2"/>
</dbReference>
<comment type="similarity">
    <text evidence="1 5">Belongs to the MreC family.</text>
</comment>